<feature type="transmembrane region" description="Helical" evidence="1">
    <location>
        <begin position="261"/>
        <end position="282"/>
    </location>
</feature>
<dbReference type="RefSeq" id="WP_048354576.1">
    <property type="nucleotide sequence ID" value="NZ_CP023481.1"/>
</dbReference>
<name>A0A0T6BQQ8_9BACI</name>
<feature type="transmembrane region" description="Helical" evidence="1">
    <location>
        <begin position="158"/>
        <end position="177"/>
    </location>
</feature>
<dbReference type="Proteomes" id="UP000036168">
    <property type="component" value="Unassembled WGS sequence"/>
</dbReference>
<sequence length="322" mass="34779">MKPIVLGIFAAFFFAFTFVLNRAMEMEGGSWVWSASLRFIMMAPLLFVIVWARGNVSGVFHEIKKAPFAWLIWSTVGFGLFYAPLCFAAAYGPGWLIAGTWQITIISGSLMAPLFYEIVQTQSGPVKIRGKIPYKGLLMSLIILAGVALMQLEHAAQLSLQEMLFCVVPVLLASFAYPLGNRKMMEVCAGRLDAYQRVLGMTLASLPFWLVLAMYGFAADGLPERGQVIQSGLVAVFSGICATVLFFAATDMVKGNMRKLAAVEATQSFEVVFAAAGEVWILSSPLPGAVSSAAIALVIVGMVLNSYVSNKKEAIKSEAANA</sequence>
<comment type="caution">
    <text evidence="2">The sequence shown here is derived from an EMBL/GenBank/DDBJ whole genome shotgun (WGS) entry which is preliminary data.</text>
</comment>
<dbReference type="OrthoDB" id="3457556at2"/>
<reference evidence="3 5" key="3">
    <citation type="submission" date="2023-03" db="EMBL/GenBank/DDBJ databases">
        <title>Agriculturally important microbes genome sequencing.</title>
        <authorList>
            <person name="Dunlap C."/>
        </authorList>
    </citation>
    <scope>NUCLEOTIDE SEQUENCE [LARGE SCALE GENOMIC DNA]</scope>
    <source>
        <strain evidence="3 5">CBP-3203</strain>
    </source>
</reference>
<proteinExistence type="predicted"/>
<keyword evidence="1" id="KW-1133">Transmembrane helix</keyword>
<feature type="transmembrane region" description="Helical" evidence="1">
    <location>
        <begin position="229"/>
        <end position="249"/>
    </location>
</feature>
<dbReference type="Proteomes" id="UP001341297">
    <property type="component" value="Unassembled WGS sequence"/>
</dbReference>
<keyword evidence="1" id="KW-0472">Membrane</keyword>
<dbReference type="InterPro" id="IPR032713">
    <property type="entry name" value="EmrE"/>
</dbReference>
<keyword evidence="5" id="KW-1185">Reference proteome</keyword>
<feature type="transmembrane region" description="Helical" evidence="1">
    <location>
        <begin position="198"/>
        <end position="217"/>
    </location>
</feature>
<gene>
    <name evidence="2" type="ORF">AB447_216670</name>
    <name evidence="3" type="ORF">P8828_09755</name>
</gene>
<evidence type="ECO:0000313" key="3">
    <source>
        <dbReference type="EMBL" id="MEC0485120.1"/>
    </source>
</evidence>
<dbReference type="AlphaFoldDB" id="A0A0T6BQQ8"/>
<evidence type="ECO:0000256" key="1">
    <source>
        <dbReference type="SAM" id="Phobius"/>
    </source>
</evidence>
<accession>A0A0T6BQQ8</accession>
<evidence type="ECO:0000313" key="5">
    <source>
        <dbReference type="Proteomes" id="UP001341297"/>
    </source>
</evidence>
<feature type="transmembrane region" description="Helical" evidence="1">
    <location>
        <begin position="136"/>
        <end position="152"/>
    </location>
</feature>
<evidence type="ECO:0000313" key="2">
    <source>
        <dbReference type="EMBL" id="KRT93973.1"/>
    </source>
</evidence>
<keyword evidence="1" id="KW-0812">Transmembrane</keyword>
<dbReference type="EMBL" id="JARRTL010000009">
    <property type="protein sequence ID" value="MEC0485120.1"/>
    <property type="molecule type" value="Genomic_DNA"/>
</dbReference>
<dbReference type="EMBL" id="LECW02000015">
    <property type="protein sequence ID" value="KRT93973.1"/>
    <property type="molecule type" value="Genomic_DNA"/>
</dbReference>
<feature type="transmembrane region" description="Helical" evidence="1">
    <location>
        <begin position="288"/>
        <end position="308"/>
    </location>
</feature>
<dbReference type="STRING" id="1664069.BGLY_2179"/>
<dbReference type="Pfam" id="PF13536">
    <property type="entry name" value="EmrE"/>
    <property type="match status" value="1"/>
</dbReference>
<evidence type="ECO:0000313" key="4">
    <source>
        <dbReference type="Proteomes" id="UP000036168"/>
    </source>
</evidence>
<feature type="transmembrane region" description="Helical" evidence="1">
    <location>
        <begin position="31"/>
        <end position="56"/>
    </location>
</feature>
<reference evidence="2" key="2">
    <citation type="submission" date="2015-10" db="EMBL/GenBank/DDBJ databases">
        <authorList>
            <person name="Gilbert D.G."/>
        </authorList>
    </citation>
    <scope>NUCLEOTIDE SEQUENCE</scope>
    <source>
        <strain evidence="2">GO-13</strain>
    </source>
</reference>
<protein>
    <submittedName>
        <fullName evidence="3">Multidrug resistance efflux transporter family protein</fullName>
    </submittedName>
</protein>
<reference evidence="2 4" key="1">
    <citation type="journal article" date="2015" name="Int. J. Syst. Evol. Microbiol.">
        <title>Bacillus glycinifermentans sp. nov., isolated from fermented soybean paste.</title>
        <authorList>
            <person name="Kim S.J."/>
            <person name="Dunlap C.A."/>
            <person name="Kwon S.W."/>
            <person name="Rooney A.P."/>
        </authorList>
    </citation>
    <scope>NUCLEOTIDE SEQUENCE [LARGE SCALE GENOMIC DNA]</scope>
    <source>
        <strain evidence="2 4">GO-13</strain>
    </source>
</reference>
<feature type="transmembrane region" description="Helical" evidence="1">
    <location>
        <begin position="68"/>
        <end position="90"/>
    </location>
</feature>
<organism evidence="2 4">
    <name type="scientific">Bacillus glycinifermentans</name>
    <dbReference type="NCBI Taxonomy" id="1664069"/>
    <lineage>
        <taxon>Bacteria</taxon>
        <taxon>Bacillati</taxon>
        <taxon>Bacillota</taxon>
        <taxon>Bacilli</taxon>
        <taxon>Bacillales</taxon>
        <taxon>Bacillaceae</taxon>
        <taxon>Bacillus</taxon>
    </lineage>
</organism>
<feature type="transmembrane region" description="Helical" evidence="1">
    <location>
        <begin position="96"/>
        <end position="116"/>
    </location>
</feature>